<dbReference type="PRINTS" id="PR00111">
    <property type="entry name" value="ABHYDROLASE"/>
</dbReference>
<dbReference type="OrthoDB" id="9796770at2"/>
<dbReference type="RefSeq" id="WP_111537850.1">
    <property type="nucleotide sequence ID" value="NZ_QKZL01000012.1"/>
</dbReference>
<dbReference type="Proteomes" id="UP000248916">
    <property type="component" value="Unassembled WGS sequence"/>
</dbReference>
<dbReference type="PANTHER" id="PTHR43798:SF5">
    <property type="entry name" value="MONOACYLGLYCEROL LIPASE ABHD6"/>
    <property type="match status" value="1"/>
</dbReference>
<dbReference type="Gene3D" id="3.40.50.1820">
    <property type="entry name" value="alpha/beta hydrolase"/>
    <property type="match status" value="1"/>
</dbReference>
<keyword evidence="2" id="KW-0378">Hydrolase</keyword>
<dbReference type="GO" id="GO:0047372">
    <property type="term" value="F:monoacylglycerol lipase activity"/>
    <property type="evidence" value="ECO:0007669"/>
    <property type="project" value="TreeGrafter"/>
</dbReference>
<dbReference type="InterPro" id="IPR000073">
    <property type="entry name" value="AB_hydrolase_1"/>
</dbReference>
<accession>A0A2W7N480</accession>
<dbReference type="InterPro" id="IPR029058">
    <property type="entry name" value="AB_hydrolase_fold"/>
</dbReference>
<dbReference type="AlphaFoldDB" id="A0A2W7N480"/>
<dbReference type="PANTHER" id="PTHR43798">
    <property type="entry name" value="MONOACYLGLYCEROL LIPASE"/>
    <property type="match status" value="1"/>
</dbReference>
<dbReference type="SUPFAM" id="SSF53474">
    <property type="entry name" value="alpha/beta-Hydrolases"/>
    <property type="match status" value="1"/>
</dbReference>
<name>A0A2W7N480_9RHOB</name>
<organism evidence="2 3">
    <name type="scientific">Palleronia aestuarii</name>
    <dbReference type="NCBI Taxonomy" id="568105"/>
    <lineage>
        <taxon>Bacteria</taxon>
        <taxon>Pseudomonadati</taxon>
        <taxon>Pseudomonadota</taxon>
        <taxon>Alphaproteobacteria</taxon>
        <taxon>Rhodobacterales</taxon>
        <taxon>Roseobacteraceae</taxon>
        <taxon>Palleronia</taxon>
    </lineage>
</organism>
<evidence type="ECO:0000259" key="1">
    <source>
        <dbReference type="Pfam" id="PF12146"/>
    </source>
</evidence>
<dbReference type="EMBL" id="QKZL01000012">
    <property type="protein sequence ID" value="PZX14888.1"/>
    <property type="molecule type" value="Genomic_DNA"/>
</dbReference>
<protein>
    <submittedName>
        <fullName evidence="2">Aminoacrylate hydrolase</fullName>
    </submittedName>
</protein>
<feature type="domain" description="Serine aminopeptidase S33" evidence="1">
    <location>
        <begin position="14"/>
        <end position="218"/>
    </location>
</feature>
<evidence type="ECO:0000313" key="2">
    <source>
        <dbReference type="EMBL" id="PZX14888.1"/>
    </source>
</evidence>
<dbReference type="GO" id="GO:0016020">
    <property type="term" value="C:membrane"/>
    <property type="evidence" value="ECO:0007669"/>
    <property type="project" value="TreeGrafter"/>
</dbReference>
<dbReference type="InterPro" id="IPR050266">
    <property type="entry name" value="AB_hydrolase_sf"/>
</dbReference>
<evidence type="ECO:0000313" key="3">
    <source>
        <dbReference type="Proteomes" id="UP000248916"/>
    </source>
</evidence>
<dbReference type="Pfam" id="PF12146">
    <property type="entry name" value="Hydrolase_4"/>
    <property type="match status" value="1"/>
</dbReference>
<reference evidence="2 3" key="1">
    <citation type="submission" date="2018-06" db="EMBL/GenBank/DDBJ databases">
        <title>Genomic Encyclopedia of Archaeal and Bacterial Type Strains, Phase II (KMG-II): from individual species to whole genera.</title>
        <authorList>
            <person name="Goeker M."/>
        </authorList>
    </citation>
    <scope>NUCLEOTIDE SEQUENCE [LARGE SCALE GENOMIC DNA]</scope>
    <source>
        <strain evidence="2 3">DSM 22009</strain>
    </source>
</reference>
<keyword evidence="3" id="KW-1185">Reference proteome</keyword>
<comment type="caution">
    <text evidence="2">The sequence shown here is derived from an EMBL/GenBank/DDBJ whole genome shotgun (WGS) entry which is preliminary data.</text>
</comment>
<dbReference type="InterPro" id="IPR022742">
    <property type="entry name" value="Hydrolase_4"/>
</dbReference>
<proteinExistence type="predicted"/>
<gene>
    <name evidence="2" type="ORF">LX81_02739</name>
</gene>
<sequence>MSLHHEVTGTGPNVLLVSGLNGRTKFWAPVVDRLADRFTLATYDQRGCGRSPDDGAAWTIGTMAEDAAEVAKAAFGDAPYAVIGHSTGGAIAQLMAVSDRGGPHCTVLSGTLARADAYFEELLQLRLSLLDRAPDLDPILSNLLRCDPAEFSTGGTAIALDTDVTIRRIRALLGHRGYELTERWDIPALVVAAEDDRIVPPHLSRALAELIPTARFELRRDGGHFFPQTRTDWFCEIVGDWMVSLDPTARSR</sequence>
<dbReference type="GO" id="GO:0046464">
    <property type="term" value="P:acylglycerol catabolic process"/>
    <property type="evidence" value="ECO:0007669"/>
    <property type="project" value="TreeGrafter"/>
</dbReference>